<dbReference type="PANTHER" id="PTHR23355:SF65">
    <property type="entry name" value="EXORIBONUCLEASE CYT-4, PUTATIVE (AFU_ORTHOLOGUE AFUA_7G01550)-RELATED"/>
    <property type="match status" value="1"/>
</dbReference>
<dbReference type="InterPro" id="IPR012340">
    <property type="entry name" value="NA-bd_OB-fold"/>
</dbReference>
<dbReference type="InterPro" id="IPR050180">
    <property type="entry name" value="RNR_Ribonuclease"/>
</dbReference>
<dbReference type="OrthoDB" id="2285229at2759"/>
<evidence type="ECO:0000313" key="2">
    <source>
        <dbReference type="EMBL" id="EMR09088.1"/>
    </source>
</evidence>
<evidence type="ECO:0000313" key="3">
    <source>
        <dbReference type="Proteomes" id="UP000011958"/>
    </source>
</evidence>
<dbReference type="GO" id="GO:0003723">
    <property type="term" value="F:RNA binding"/>
    <property type="evidence" value="ECO:0007669"/>
    <property type="project" value="InterPro"/>
</dbReference>
<dbReference type="GO" id="GO:0000932">
    <property type="term" value="C:P-body"/>
    <property type="evidence" value="ECO:0007669"/>
    <property type="project" value="TreeGrafter"/>
</dbReference>
<dbReference type="GO" id="GO:0006402">
    <property type="term" value="P:mRNA catabolic process"/>
    <property type="evidence" value="ECO:0007669"/>
    <property type="project" value="TreeGrafter"/>
</dbReference>
<evidence type="ECO:0000259" key="1">
    <source>
        <dbReference type="SMART" id="SM00955"/>
    </source>
</evidence>
<dbReference type="Proteomes" id="UP000011958">
    <property type="component" value="Unassembled WGS sequence"/>
</dbReference>
<dbReference type="GO" id="GO:0000175">
    <property type="term" value="F:3'-5'-RNA exonuclease activity"/>
    <property type="evidence" value="ECO:0007669"/>
    <property type="project" value="TreeGrafter"/>
</dbReference>
<dbReference type="Pfam" id="PF00773">
    <property type="entry name" value="RNB"/>
    <property type="match status" value="1"/>
</dbReference>
<reference evidence="3" key="1">
    <citation type="journal article" date="2016" name="Nat. Commun.">
        <title>Genome analysis of three Pneumocystis species reveals adaptation mechanisms to life exclusively in mammalian hosts.</title>
        <authorList>
            <person name="Ma L."/>
            <person name="Chen Z."/>
            <person name="Huang D.W."/>
            <person name="Kutty G."/>
            <person name="Ishihara M."/>
            <person name="Wang H."/>
            <person name="Abouelleil A."/>
            <person name="Bishop L."/>
            <person name="Davey E."/>
            <person name="Deng R."/>
            <person name="Deng X."/>
            <person name="Fan L."/>
            <person name="Fantoni G."/>
            <person name="Fitzgerald M."/>
            <person name="Gogineni E."/>
            <person name="Goldberg J.M."/>
            <person name="Handley G."/>
            <person name="Hu X."/>
            <person name="Huber C."/>
            <person name="Jiao X."/>
            <person name="Jones K."/>
            <person name="Levin J.Z."/>
            <person name="Liu Y."/>
            <person name="Macdonald P."/>
            <person name="Melnikov A."/>
            <person name="Raley C."/>
            <person name="Sassi M."/>
            <person name="Sherman B.T."/>
            <person name="Song X."/>
            <person name="Sykes S."/>
            <person name="Tran B."/>
            <person name="Walsh L."/>
            <person name="Xia Y."/>
            <person name="Yang J."/>
            <person name="Young S."/>
            <person name="Zeng Q."/>
            <person name="Zheng X."/>
            <person name="Stephens R."/>
            <person name="Nusbaum C."/>
            <person name="Birren B.W."/>
            <person name="Azadi P."/>
            <person name="Lempicki R.A."/>
            <person name="Cuomo C.A."/>
            <person name="Kovacs J.A."/>
        </authorList>
    </citation>
    <scope>NUCLEOTIDE SEQUENCE [LARGE SCALE GENOMIC DNA]</scope>
    <source>
        <strain evidence="3">B123</strain>
    </source>
</reference>
<keyword evidence="3" id="KW-1185">Reference proteome</keyword>
<dbReference type="AlphaFoldDB" id="M7NKC4"/>
<dbReference type="SMART" id="SM00955">
    <property type="entry name" value="RNB"/>
    <property type="match status" value="1"/>
</dbReference>
<dbReference type="HOGENOM" id="CLU_002512_2_0_1"/>
<sequence length="934" mass="109584">MIQKKISRLLKKIINRTCIKFIESRHRISYTNIIWRYYSCLNDDIKQRNTFKHDNVSKNQELFQKKDLFRKQEIKIRQKMIEKYGIIQNQKLVNQDTLKNMKDKEKNYIDDMINIEKNLFSISFKDISPGDLVEIRKSEYGILGIVIQKVIPSDDGFSVLLSNRKVIYCKPGDILFLIPSFFKNISNIELSDLEIINGYLSFNDSAFQNIIKSLRYFKLKSQYFYRKFLTKFDNLYQRLHHPNPDQHTYINILDLCRSEYKISKPNFIHLYAIHSLLANDPCHYVLDSRNQLYLNRYEVRPKSEVEMIKSVSHWIRIKSPEFLRFTEKTSDIIKIYREKKMHRLEDTILPRKYAFSETDLLFIKFIRQYFLERRQFQSSIYLSLVPQILKATKMYNSVLDRENALLFMEEIGAWAPWENYARFDRNLSLPGLGTSIVMDILLKKITSMSNLSPDQLKNFSLKDSFENLRHDFDQLPVYVIDDSDATELDDGISIEKKDHDETWLHIHIADPGAFVSPNSDISNFASNLVTTVFTPEKRYHMLPHLLTSSFFSLDSPLKKHSVLTFSTKLGKDGKILDFKISPAYISNIKKFSYDDIDNDVFDVSLKNISYCFSTEFPNTLATESIKQKKDKISTLDKTCIHNIYKISLLRLQYRISRGFWQYSTTSANIKLQYPKPYYISINDGPQFFQNYPSIKNIAFDLLDSPSRVMVAEIMILAGEIAAKFCIERKLPVPFRSQSIISKHQYRYKYNEILERRNFVTGRLSLKDGIELANYTGPTIISTSPNPHSSLAIDHYIQATSPLRRYCDLVTHWQIQASLKGKGNNEMPFSKEYLDSCLLLWFFKEKTSKNFGKLSTKLWVCMLLLKIGLDKLSPFHAWIWSMQDKRLLVTGIIKELGVNCKITSKEYYHNNPGDLIQIKITHIDLVDKVIYAYQI</sequence>
<dbReference type="Pfam" id="PF23216">
    <property type="entry name" value="WHD_CYT4"/>
    <property type="match status" value="1"/>
</dbReference>
<dbReference type="SUPFAM" id="SSF50249">
    <property type="entry name" value="Nucleic acid-binding proteins"/>
    <property type="match status" value="1"/>
</dbReference>
<dbReference type="RefSeq" id="XP_007874440.1">
    <property type="nucleotide sequence ID" value="XM_007876249.1"/>
</dbReference>
<feature type="domain" description="RNB" evidence="1">
    <location>
        <begin position="469"/>
        <end position="820"/>
    </location>
</feature>
<name>M7NKC4_PNEMU</name>
<organism evidence="2 3">
    <name type="scientific">Pneumocystis murina (strain B123)</name>
    <name type="common">Mouse pneumocystis pneumonia agent</name>
    <name type="synonym">Pneumocystis carinii f. sp. muris</name>
    <dbReference type="NCBI Taxonomy" id="1069680"/>
    <lineage>
        <taxon>Eukaryota</taxon>
        <taxon>Fungi</taxon>
        <taxon>Dikarya</taxon>
        <taxon>Ascomycota</taxon>
        <taxon>Taphrinomycotina</taxon>
        <taxon>Pneumocystomycetes</taxon>
        <taxon>Pneumocystaceae</taxon>
        <taxon>Pneumocystis</taxon>
    </lineage>
</organism>
<dbReference type="PANTHER" id="PTHR23355">
    <property type="entry name" value="RIBONUCLEASE"/>
    <property type="match status" value="1"/>
</dbReference>
<comment type="caution">
    <text evidence="2">The sequence shown here is derived from an EMBL/GenBank/DDBJ whole genome shotgun (WGS) entry which is preliminary data.</text>
</comment>
<gene>
    <name evidence="2" type="ORF">PNEG_02434</name>
</gene>
<accession>M7NKC4</accession>
<dbReference type="eggNOG" id="KOG2102">
    <property type="taxonomic scope" value="Eukaryota"/>
</dbReference>
<dbReference type="InterPro" id="IPR001900">
    <property type="entry name" value="RNase_II/R"/>
</dbReference>
<proteinExistence type="predicted"/>
<dbReference type="EMBL" id="AFWA02000011">
    <property type="protein sequence ID" value="EMR09088.1"/>
    <property type="molecule type" value="Genomic_DNA"/>
</dbReference>
<protein>
    <recommendedName>
        <fullName evidence="1">RNB domain-containing protein</fullName>
    </recommendedName>
</protein>
<dbReference type="STRING" id="1069680.M7NKC4"/>
<dbReference type="VEuPathDB" id="FungiDB:PNEG_02434"/>
<dbReference type="GeneID" id="19896127"/>
<dbReference type="InterPro" id="IPR056624">
    <property type="entry name" value="WH_CYT4"/>
</dbReference>
<dbReference type="OMA" id="LRRYMDM"/>